<dbReference type="Proteomes" id="UP000199759">
    <property type="component" value="Unassembled WGS sequence"/>
</dbReference>
<protein>
    <submittedName>
        <fullName evidence="2">Uncharacterized protein</fullName>
    </submittedName>
</protein>
<evidence type="ECO:0000256" key="1">
    <source>
        <dbReference type="SAM" id="MobiDB-lite"/>
    </source>
</evidence>
<name>A0A1G9NH69_9PROT</name>
<dbReference type="RefSeq" id="WP_091766787.1">
    <property type="nucleotide sequence ID" value="NZ_FNHG01000002.1"/>
</dbReference>
<evidence type="ECO:0000313" key="2">
    <source>
        <dbReference type="EMBL" id="SDL85723.1"/>
    </source>
</evidence>
<reference evidence="2 3" key="1">
    <citation type="submission" date="2016-10" db="EMBL/GenBank/DDBJ databases">
        <authorList>
            <person name="de Groot N.N."/>
        </authorList>
    </citation>
    <scope>NUCLEOTIDE SEQUENCE [LARGE SCALE GENOMIC DNA]</scope>
    <source>
        <strain evidence="2 3">DSM 16077</strain>
    </source>
</reference>
<organism evidence="2 3">
    <name type="scientific">Maricaulis salignorans</name>
    <dbReference type="NCBI Taxonomy" id="144026"/>
    <lineage>
        <taxon>Bacteria</taxon>
        <taxon>Pseudomonadati</taxon>
        <taxon>Pseudomonadota</taxon>
        <taxon>Alphaproteobacteria</taxon>
        <taxon>Maricaulales</taxon>
        <taxon>Maricaulaceae</taxon>
        <taxon>Maricaulis</taxon>
    </lineage>
</organism>
<feature type="region of interest" description="Disordered" evidence="1">
    <location>
        <begin position="1"/>
        <end position="30"/>
    </location>
</feature>
<sequence>MYHSQRSPNRRPGRGTQYPPGRPLEMPDPAQTGRTALVAAAGAMREGDGRAARQLLAFARDFFAQTRAEMALNRERLKLDAEIDMARRRARAAEYAAAGLGLEGIELNLQIEEDAVAMRAARDAGKPVPEPRWNESWELAGEPMPEGWEEPGCDGCRAGY</sequence>
<dbReference type="AlphaFoldDB" id="A0A1G9NH69"/>
<dbReference type="EMBL" id="FNHG01000002">
    <property type="protein sequence ID" value="SDL85723.1"/>
    <property type="molecule type" value="Genomic_DNA"/>
</dbReference>
<evidence type="ECO:0000313" key="3">
    <source>
        <dbReference type="Proteomes" id="UP000199759"/>
    </source>
</evidence>
<keyword evidence="3" id="KW-1185">Reference proteome</keyword>
<accession>A0A1G9NH69</accession>
<gene>
    <name evidence="2" type="ORF">SAMN04488568_102345</name>
</gene>
<proteinExistence type="predicted"/>